<evidence type="ECO:0000256" key="3">
    <source>
        <dbReference type="HAMAP-Rule" id="MF_01077"/>
    </source>
</evidence>
<evidence type="ECO:0000259" key="4">
    <source>
        <dbReference type="Pfam" id="PF02576"/>
    </source>
</evidence>
<keyword evidence="6" id="KW-1185">Reference proteome</keyword>
<dbReference type="EMBL" id="FTNU01000016">
    <property type="protein sequence ID" value="SIS02678.1"/>
    <property type="molecule type" value="Genomic_DNA"/>
</dbReference>
<dbReference type="SUPFAM" id="SSF74942">
    <property type="entry name" value="YhbC-like, C-terminal domain"/>
    <property type="match status" value="1"/>
</dbReference>
<dbReference type="Pfam" id="PF02576">
    <property type="entry name" value="RimP_N"/>
    <property type="match status" value="1"/>
</dbReference>
<accession>A0A1N7FQL7</accession>
<dbReference type="Proteomes" id="UP000187495">
    <property type="component" value="Unassembled WGS sequence"/>
</dbReference>
<dbReference type="FunFam" id="3.30.300.70:FF:000001">
    <property type="entry name" value="Ribosome maturation factor RimP"/>
    <property type="match status" value="1"/>
</dbReference>
<reference evidence="6" key="1">
    <citation type="submission" date="2017-01" db="EMBL/GenBank/DDBJ databases">
        <authorList>
            <person name="Varghese N."/>
            <person name="Submissions S."/>
        </authorList>
    </citation>
    <scope>NUCLEOTIDE SEQUENCE [LARGE SCALE GENOMIC DNA]</scope>
    <source>
        <strain evidence="6">DSM 21768</strain>
    </source>
</reference>
<dbReference type="HAMAP" id="MF_01077">
    <property type="entry name" value="RimP"/>
    <property type="match status" value="1"/>
</dbReference>
<dbReference type="InterPro" id="IPR028989">
    <property type="entry name" value="RimP_N"/>
</dbReference>
<dbReference type="PANTHER" id="PTHR33867:SF1">
    <property type="entry name" value="RIBOSOME MATURATION FACTOR RIMP"/>
    <property type="match status" value="1"/>
</dbReference>
<evidence type="ECO:0000256" key="1">
    <source>
        <dbReference type="ARBA" id="ARBA00022490"/>
    </source>
</evidence>
<feature type="domain" description="Ribosome maturation factor RimP N-terminal" evidence="4">
    <location>
        <begin position="13"/>
        <end position="92"/>
    </location>
</feature>
<dbReference type="GO" id="GO:0006412">
    <property type="term" value="P:translation"/>
    <property type="evidence" value="ECO:0007669"/>
    <property type="project" value="TreeGrafter"/>
</dbReference>
<dbReference type="InterPro" id="IPR028998">
    <property type="entry name" value="RimP_C"/>
</dbReference>
<dbReference type="GO" id="GO:0005829">
    <property type="term" value="C:cytosol"/>
    <property type="evidence" value="ECO:0007669"/>
    <property type="project" value="TreeGrafter"/>
</dbReference>
<dbReference type="InterPro" id="IPR035956">
    <property type="entry name" value="RimP_N_sf"/>
</dbReference>
<organism evidence="5 6">
    <name type="scientific">Moraxella cuniculi DSM 21768</name>
    <dbReference type="NCBI Taxonomy" id="1122245"/>
    <lineage>
        <taxon>Bacteria</taxon>
        <taxon>Pseudomonadati</taxon>
        <taxon>Pseudomonadota</taxon>
        <taxon>Gammaproteobacteria</taxon>
        <taxon>Moraxellales</taxon>
        <taxon>Moraxellaceae</taxon>
        <taxon>Moraxella</taxon>
    </lineage>
</organism>
<dbReference type="PANTHER" id="PTHR33867">
    <property type="entry name" value="RIBOSOME MATURATION FACTOR RIMP"/>
    <property type="match status" value="1"/>
</dbReference>
<protein>
    <recommendedName>
        <fullName evidence="3">Ribosome maturation factor RimP</fullName>
    </recommendedName>
</protein>
<comment type="subcellular location">
    <subcellularLocation>
        <location evidence="3">Cytoplasm</location>
    </subcellularLocation>
</comment>
<comment type="function">
    <text evidence="3">Required for maturation of 30S ribosomal subunits.</text>
</comment>
<dbReference type="SUPFAM" id="SSF75420">
    <property type="entry name" value="YhbC-like, N-terminal domain"/>
    <property type="match status" value="1"/>
</dbReference>
<sequence>MKPSSKIAELTELIAPAVAACGVDLWGIEFMPQGRKSLLRIYIETLPEQRAAGEHVTIEDCSAVNHQVSGVLDVHDPIAGEYVLEVSSPGFDRPLFTREQVAEYVGEVVNLRLIHAIGTAENKRRKVVGRLMSVTDSSMQILTEDKLEFDIAFDSVDKAHLVYQD</sequence>
<proteinExistence type="inferred from homology"/>
<comment type="similarity">
    <text evidence="3">Belongs to the RimP family.</text>
</comment>
<keyword evidence="2 3" id="KW-0690">Ribosome biogenesis</keyword>
<dbReference type="STRING" id="34061.B0189_00280"/>
<dbReference type="Gene3D" id="3.30.300.70">
    <property type="entry name" value="RimP-like superfamily, N-terminal"/>
    <property type="match status" value="1"/>
</dbReference>
<name>A0A1N7FQL7_9GAMM</name>
<keyword evidence="1 3" id="KW-0963">Cytoplasm</keyword>
<dbReference type="InterPro" id="IPR003728">
    <property type="entry name" value="Ribosome_maturation_RimP"/>
</dbReference>
<dbReference type="Gene3D" id="2.30.30.180">
    <property type="entry name" value="Ribosome maturation factor RimP, C-terminal domain"/>
    <property type="match status" value="1"/>
</dbReference>
<dbReference type="CDD" id="cd01734">
    <property type="entry name" value="YlxS_C"/>
    <property type="match status" value="1"/>
</dbReference>
<dbReference type="NCBIfam" id="NF011224">
    <property type="entry name" value="PRK14631.1"/>
    <property type="match status" value="1"/>
</dbReference>
<dbReference type="AlphaFoldDB" id="A0A1N7FQL7"/>
<dbReference type="InterPro" id="IPR036847">
    <property type="entry name" value="RimP_C_sf"/>
</dbReference>
<evidence type="ECO:0000313" key="6">
    <source>
        <dbReference type="Proteomes" id="UP000187495"/>
    </source>
</evidence>
<dbReference type="RefSeq" id="WP_076555836.1">
    <property type="nucleotide sequence ID" value="NZ_FTNU01000016.1"/>
</dbReference>
<evidence type="ECO:0000313" key="5">
    <source>
        <dbReference type="EMBL" id="SIS02678.1"/>
    </source>
</evidence>
<dbReference type="GO" id="GO:0000028">
    <property type="term" value="P:ribosomal small subunit assembly"/>
    <property type="evidence" value="ECO:0007669"/>
    <property type="project" value="TreeGrafter"/>
</dbReference>
<evidence type="ECO:0000256" key="2">
    <source>
        <dbReference type="ARBA" id="ARBA00022517"/>
    </source>
</evidence>
<gene>
    <name evidence="3" type="primary">rimP</name>
    <name evidence="5" type="ORF">SAMN02745664_1163</name>
</gene>